<evidence type="ECO:0000256" key="10">
    <source>
        <dbReference type="ARBA" id="ARBA00023316"/>
    </source>
</evidence>
<dbReference type="GO" id="GO:0009253">
    <property type="term" value="P:peptidoglycan catabolic process"/>
    <property type="evidence" value="ECO:0007669"/>
    <property type="project" value="InterPro"/>
</dbReference>
<comment type="cofactor">
    <cofactor evidence="2">
        <name>Zn(2+)</name>
        <dbReference type="ChEBI" id="CHEBI:29105"/>
    </cofactor>
</comment>
<comment type="catalytic activity">
    <reaction evidence="1">
        <text>Hydrolyzes the link between N-acetylmuramoyl residues and L-amino acid residues in certain cell-wall glycopeptides.</text>
        <dbReference type="EC" id="3.5.1.28"/>
    </reaction>
</comment>
<evidence type="ECO:0000256" key="2">
    <source>
        <dbReference type="ARBA" id="ARBA00001947"/>
    </source>
</evidence>
<dbReference type="SMART" id="SM00644">
    <property type="entry name" value="Ami_2"/>
    <property type="match status" value="1"/>
</dbReference>
<dbReference type="EC" id="3.5.1.28" evidence="5"/>
<dbReference type="GO" id="GO:0046872">
    <property type="term" value="F:metal ion binding"/>
    <property type="evidence" value="ECO:0007669"/>
    <property type="project" value="UniProtKB-KW"/>
</dbReference>
<dbReference type="RefSeq" id="WP_107493008.1">
    <property type="nucleotide sequence ID" value="NZ_PZKC01000005.1"/>
</dbReference>
<dbReference type="GO" id="GO:0005737">
    <property type="term" value="C:cytoplasm"/>
    <property type="evidence" value="ECO:0007669"/>
    <property type="project" value="UniProtKB-SubCell"/>
</dbReference>
<keyword evidence="15" id="KW-1185">Reference proteome</keyword>
<dbReference type="PANTHER" id="PTHR30417">
    <property type="entry name" value="N-ACETYLMURAMOYL-L-ALANINE AMIDASE AMID"/>
    <property type="match status" value="1"/>
</dbReference>
<dbReference type="GO" id="GO:0008745">
    <property type="term" value="F:N-acetylmuramoyl-L-alanine amidase activity"/>
    <property type="evidence" value="ECO:0007669"/>
    <property type="project" value="UniProtKB-EC"/>
</dbReference>
<evidence type="ECO:0000313" key="14">
    <source>
        <dbReference type="EMBL" id="PTD96607.1"/>
    </source>
</evidence>
<dbReference type="NCBIfam" id="NF008758">
    <property type="entry name" value="PRK11789.1"/>
    <property type="match status" value="1"/>
</dbReference>
<dbReference type="PANTHER" id="PTHR30417:SF4">
    <property type="entry name" value="1,6-ANHYDRO-N-ACETYLMURAMYL-L-ALANINE AMIDASE AMPD"/>
    <property type="match status" value="1"/>
</dbReference>
<keyword evidence="8" id="KW-0378">Hydrolase</keyword>
<reference evidence="14 15" key="2">
    <citation type="submission" date="2018-04" db="EMBL/GenBank/DDBJ databases">
        <title>Thauera lacus sp. nov., isolated from an saline lake in Inner Mongolia, China.</title>
        <authorList>
            <person name="Liang Q.-Y."/>
        </authorList>
    </citation>
    <scope>NUCLEOTIDE SEQUENCE [LARGE SCALE GENOMIC DNA]</scope>
    <source>
        <strain evidence="14 15">D20</strain>
    </source>
</reference>
<dbReference type="GO" id="GO:0009254">
    <property type="term" value="P:peptidoglycan turnover"/>
    <property type="evidence" value="ECO:0007669"/>
    <property type="project" value="TreeGrafter"/>
</dbReference>
<dbReference type="AlphaFoldDB" id="A0A2T4IFS6"/>
<dbReference type="Gene3D" id="3.40.80.10">
    <property type="entry name" value="Peptidoglycan recognition protein-like"/>
    <property type="match status" value="1"/>
</dbReference>
<evidence type="ECO:0000256" key="4">
    <source>
        <dbReference type="ARBA" id="ARBA00007553"/>
    </source>
</evidence>
<dbReference type="Pfam" id="PF01510">
    <property type="entry name" value="Amidase_2"/>
    <property type="match status" value="1"/>
</dbReference>
<evidence type="ECO:0000256" key="3">
    <source>
        <dbReference type="ARBA" id="ARBA00004496"/>
    </source>
</evidence>
<evidence type="ECO:0000256" key="9">
    <source>
        <dbReference type="ARBA" id="ARBA00022833"/>
    </source>
</evidence>
<proteinExistence type="inferred from homology"/>
<reference evidence="14 15" key="1">
    <citation type="submission" date="2018-03" db="EMBL/GenBank/DDBJ databases">
        <authorList>
            <person name="Keele B.F."/>
        </authorList>
    </citation>
    <scope>NUCLEOTIDE SEQUENCE [LARGE SCALE GENOMIC DNA]</scope>
    <source>
        <strain evidence="14 15">D20</strain>
    </source>
</reference>
<keyword evidence="6" id="KW-0963">Cytoplasm</keyword>
<dbReference type="OrthoDB" id="9794842at2"/>
<comment type="caution">
    <text evidence="14">The sequence shown here is derived from an EMBL/GenBank/DDBJ whole genome shotgun (WGS) entry which is preliminary data.</text>
</comment>
<evidence type="ECO:0000256" key="11">
    <source>
        <dbReference type="ARBA" id="ARBA00039257"/>
    </source>
</evidence>
<dbReference type="InterPro" id="IPR036505">
    <property type="entry name" value="Amidase/PGRP_sf"/>
</dbReference>
<evidence type="ECO:0000256" key="8">
    <source>
        <dbReference type="ARBA" id="ARBA00022801"/>
    </source>
</evidence>
<dbReference type="GO" id="GO:0071555">
    <property type="term" value="P:cell wall organization"/>
    <property type="evidence" value="ECO:0007669"/>
    <property type="project" value="UniProtKB-KW"/>
</dbReference>
<evidence type="ECO:0000313" key="15">
    <source>
        <dbReference type="Proteomes" id="UP000241193"/>
    </source>
</evidence>
<evidence type="ECO:0000256" key="1">
    <source>
        <dbReference type="ARBA" id="ARBA00001561"/>
    </source>
</evidence>
<dbReference type="EMBL" id="PZKC01000005">
    <property type="protein sequence ID" value="PTD96607.1"/>
    <property type="molecule type" value="Genomic_DNA"/>
</dbReference>
<comment type="subcellular location">
    <subcellularLocation>
        <location evidence="3">Cytoplasm</location>
    </subcellularLocation>
</comment>
<accession>A0A2T4IFS6</accession>
<sequence length="193" mass="21152">MKKVEVGDIVDGWVTGARRVPSPNCDARPAGGAIDLVVIHAISLPPDEFGGSAVEELFTNSLDCTVHPYYERLRDLRVSAHFFIRRDGELLQFVPVHARAWHAGASCWQGRERCNDFSLGIELEGCDSRPFEDCQYDRLAGLLALLRKACGVAAMAGHADIAPGRKTDPGPHFDWERLQAALAARTVCLTKAI</sequence>
<organism evidence="14 15">
    <name type="scientific">Pseudothauera lacus</name>
    <dbReference type="NCBI Taxonomy" id="2136175"/>
    <lineage>
        <taxon>Bacteria</taxon>
        <taxon>Pseudomonadati</taxon>
        <taxon>Pseudomonadota</taxon>
        <taxon>Betaproteobacteria</taxon>
        <taxon>Rhodocyclales</taxon>
        <taxon>Zoogloeaceae</taxon>
        <taxon>Pseudothauera</taxon>
    </lineage>
</organism>
<dbReference type="InterPro" id="IPR002502">
    <property type="entry name" value="Amidase_domain"/>
</dbReference>
<evidence type="ECO:0000256" key="5">
    <source>
        <dbReference type="ARBA" id="ARBA00011901"/>
    </source>
</evidence>
<feature type="domain" description="N-acetylmuramoyl-L-alanine amidase" evidence="13">
    <location>
        <begin position="22"/>
        <end position="170"/>
    </location>
</feature>
<gene>
    <name evidence="14" type="ORF">C8261_07260</name>
</gene>
<evidence type="ECO:0000256" key="7">
    <source>
        <dbReference type="ARBA" id="ARBA00022723"/>
    </source>
</evidence>
<keyword evidence="9" id="KW-0862">Zinc</keyword>
<evidence type="ECO:0000259" key="13">
    <source>
        <dbReference type="SMART" id="SM00644"/>
    </source>
</evidence>
<dbReference type="SUPFAM" id="SSF55846">
    <property type="entry name" value="N-acetylmuramoyl-L-alanine amidase-like"/>
    <property type="match status" value="1"/>
</dbReference>
<keyword evidence="10" id="KW-0961">Cell wall biogenesis/degradation</keyword>
<dbReference type="Proteomes" id="UP000241193">
    <property type="component" value="Unassembled WGS sequence"/>
</dbReference>
<dbReference type="CDD" id="cd06583">
    <property type="entry name" value="PGRP"/>
    <property type="match status" value="1"/>
</dbReference>
<dbReference type="InterPro" id="IPR051206">
    <property type="entry name" value="NAMLAA_amidase_2"/>
</dbReference>
<comment type="similarity">
    <text evidence="4">Belongs to the N-acetylmuramoyl-L-alanine amidase 2 family.</text>
</comment>
<protein>
    <recommendedName>
        <fullName evidence="11">1,6-anhydro-N-acetylmuramyl-L-alanine amidase AmpD</fullName>
        <ecNumber evidence="5">3.5.1.28</ecNumber>
    </recommendedName>
    <alternativeName>
        <fullName evidence="12">N-acetylmuramoyl-L-alanine amidase</fullName>
    </alternativeName>
</protein>
<evidence type="ECO:0000256" key="12">
    <source>
        <dbReference type="ARBA" id="ARBA00042615"/>
    </source>
</evidence>
<name>A0A2T4IFS6_9RHOO</name>
<evidence type="ECO:0000256" key="6">
    <source>
        <dbReference type="ARBA" id="ARBA00022490"/>
    </source>
</evidence>
<keyword evidence="7" id="KW-0479">Metal-binding</keyword>